<dbReference type="KEGG" id="hdh:G5B40_18880"/>
<feature type="binding site" evidence="1">
    <location>
        <position position="105"/>
    </location>
    <ligand>
        <name>L-histidine</name>
        <dbReference type="ChEBI" id="CHEBI:57595"/>
    </ligand>
</feature>
<evidence type="ECO:0000313" key="4">
    <source>
        <dbReference type="Proteomes" id="UP000503336"/>
    </source>
</evidence>
<sequence>MAAARAYLTGGRIGADLDRLSALRARIMARLTGAGAARVEPETLQPADLLLDLYGEDIRARAYIVEDPSAGELALRPDFTVPVARLHMAGGADPARYAYEGLVWRRQPPGSDRPSEYLQAGIELIGGADPAAEEAEVFALIAAALEGAEAAPLTGDLGVVFAAIAAMETTEPRRAALRRHVWRPARFHALLERYADPPAPSPTRAALLGADRAGRIDAIAAAGRIIGARGEAEILERLDALTEDAATPPLEAGEKAMIEAVLAVKGRSDEALARLRAMARAPMHPALDRMERRLDALADLGVDAGALPFDAAFGRGLEYYDGFVFEFRSARAGLPPLGGGGRYDALTAILGGGAGAPAVGGIVRPEALLAAGAAA</sequence>
<gene>
    <name evidence="3" type="ORF">G5B40_18880</name>
</gene>
<dbReference type="GO" id="GO:0005737">
    <property type="term" value="C:cytoplasm"/>
    <property type="evidence" value="ECO:0007669"/>
    <property type="project" value="InterPro"/>
</dbReference>
<dbReference type="EMBL" id="CP049056">
    <property type="protein sequence ID" value="QIE57325.1"/>
    <property type="molecule type" value="Genomic_DNA"/>
</dbReference>
<dbReference type="GO" id="GO:0004821">
    <property type="term" value="F:histidine-tRNA ligase activity"/>
    <property type="evidence" value="ECO:0007669"/>
    <property type="project" value="TreeGrafter"/>
</dbReference>
<dbReference type="GO" id="GO:0006427">
    <property type="term" value="P:histidyl-tRNA aminoacylation"/>
    <property type="evidence" value="ECO:0007669"/>
    <property type="project" value="TreeGrafter"/>
</dbReference>
<feature type="binding site" evidence="1">
    <location>
        <position position="123"/>
    </location>
    <ligand>
        <name>L-histidine</name>
        <dbReference type="ChEBI" id="CHEBI:57595"/>
    </ligand>
</feature>
<keyword evidence="4" id="KW-1185">Reference proteome</keyword>
<name>A0A7M3T5P4_9RHOB</name>
<protein>
    <submittedName>
        <fullName evidence="3">ATP phosphoribosyltransferase regulatory subunit</fullName>
    </submittedName>
</protein>
<dbReference type="InterPro" id="IPR045864">
    <property type="entry name" value="aa-tRNA-synth_II/BPL/LPL"/>
</dbReference>
<feature type="binding site" evidence="1">
    <location>
        <begin position="78"/>
        <end position="80"/>
    </location>
    <ligand>
        <name>L-histidine</name>
        <dbReference type="ChEBI" id="CHEBI:57595"/>
    </ligand>
</feature>
<evidence type="ECO:0000256" key="1">
    <source>
        <dbReference type="PIRSR" id="PIRSR001549-1"/>
    </source>
</evidence>
<proteinExistence type="predicted"/>
<dbReference type="Pfam" id="PF13393">
    <property type="entry name" value="tRNA-synt_His"/>
    <property type="match status" value="1"/>
</dbReference>
<accession>A0A7M3T5P4</accession>
<dbReference type="PANTHER" id="PTHR43707:SF1">
    <property type="entry name" value="HISTIDINE--TRNA LIGASE, MITOCHONDRIAL-RELATED"/>
    <property type="match status" value="1"/>
</dbReference>
<reference evidence="3 4" key="1">
    <citation type="submission" date="2020-02" db="EMBL/GenBank/DDBJ databases">
        <title>complete genome sequence of Rhodobacteraceae bacterium.</title>
        <authorList>
            <person name="Park J."/>
            <person name="Kim Y.-S."/>
            <person name="Kim K.-H."/>
        </authorList>
    </citation>
    <scope>NUCLEOTIDE SEQUENCE [LARGE SCALE GENOMIC DNA]</scope>
    <source>
        <strain evidence="3 4">RR4-56</strain>
    </source>
</reference>
<dbReference type="NCBIfam" id="NF008952">
    <property type="entry name" value="PRK12295.1-5"/>
    <property type="match status" value="1"/>
</dbReference>
<dbReference type="GO" id="GO:0016757">
    <property type="term" value="F:glycosyltransferase activity"/>
    <property type="evidence" value="ECO:0007669"/>
    <property type="project" value="UniProtKB-KW"/>
</dbReference>
<feature type="binding site" evidence="1">
    <location>
        <position position="119"/>
    </location>
    <ligand>
        <name>L-histidine</name>
        <dbReference type="ChEBI" id="CHEBI:57595"/>
    </ligand>
</feature>
<dbReference type="RefSeq" id="WP_165102061.1">
    <property type="nucleotide sequence ID" value="NZ_CP049056.1"/>
</dbReference>
<keyword evidence="3" id="KW-0808">Transferase</keyword>
<feature type="domain" description="Class II Histidinyl-tRNA synthetase (HisRS)-like catalytic core" evidence="2">
    <location>
        <begin position="17"/>
        <end position="242"/>
    </location>
</feature>
<dbReference type="Gene3D" id="3.30.930.10">
    <property type="entry name" value="Bira Bifunctional Protein, Domain 2"/>
    <property type="match status" value="1"/>
</dbReference>
<evidence type="ECO:0000259" key="2">
    <source>
        <dbReference type="Pfam" id="PF13393"/>
    </source>
</evidence>
<feature type="binding site" evidence="1">
    <location>
        <position position="315"/>
    </location>
    <ligand>
        <name>L-histidine</name>
        <dbReference type="ChEBI" id="CHEBI:57595"/>
    </ligand>
</feature>
<evidence type="ECO:0000313" key="3">
    <source>
        <dbReference type="EMBL" id="QIE57325.1"/>
    </source>
</evidence>
<keyword evidence="3" id="KW-0328">Glycosyltransferase</keyword>
<dbReference type="InterPro" id="IPR004516">
    <property type="entry name" value="HisRS/HisZ"/>
</dbReference>
<organism evidence="3 4">
    <name type="scientific">Pikeienuella piscinae</name>
    <dbReference type="NCBI Taxonomy" id="2748098"/>
    <lineage>
        <taxon>Bacteria</taxon>
        <taxon>Pseudomonadati</taxon>
        <taxon>Pseudomonadota</taxon>
        <taxon>Alphaproteobacteria</taxon>
        <taxon>Rhodobacterales</taxon>
        <taxon>Paracoccaceae</taxon>
        <taxon>Pikeienuella</taxon>
    </lineage>
</organism>
<dbReference type="InterPro" id="IPR041715">
    <property type="entry name" value="HisRS-like_core"/>
</dbReference>
<dbReference type="SUPFAM" id="SSF55681">
    <property type="entry name" value="Class II aaRS and biotin synthetases"/>
    <property type="match status" value="1"/>
</dbReference>
<feature type="binding site" evidence="1">
    <location>
        <begin position="319"/>
        <end position="320"/>
    </location>
    <ligand>
        <name>L-histidine</name>
        <dbReference type="ChEBI" id="CHEBI:57595"/>
    </ligand>
</feature>
<dbReference type="PANTHER" id="PTHR43707">
    <property type="entry name" value="HISTIDYL-TRNA SYNTHETASE"/>
    <property type="match status" value="1"/>
</dbReference>
<dbReference type="PIRSF" id="PIRSF001549">
    <property type="entry name" value="His-tRNA_synth"/>
    <property type="match status" value="1"/>
</dbReference>
<dbReference type="AlphaFoldDB" id="A0A7M3T5P4"/>
<dbReference type="Proteomes" id="UP000503336">
    <property type="component" value="Chromosome"/>
</dbReference>